<evidence type="ECO:0000313" key="8">
    <source>
        <dbReference type="EMBL" id="GAK30844.1"/>
    </source>
</evidence>
<keyword evidence="4 7" id="KW-0812">Transmembrane</keyword>
<comment type="subcellular location">
    <subcellularLocation>
        <location evidence="1">Membrane</location>
        <topology evidence="1">Multi-pass membrane protein</topology>
    </subcellularLocation>
</comment>
<dbReference type="GO" id="GO:0055085">
    <property type="term" value="P:transmembrane transport"/>
    <property type="evidence" value="ECO:0007669"/>
    <property type="project" value="InterPro"/>
</dbReference>
<dbReference type="Pfam" id="PF03547">
    <property type="entry name" value="Mem_trans"/>
    <property type="match status" value="1"/>
</dbReference>
<dbReference type="STRING" id="1329250.WOSG25_051160"/>
<feature type="transmembrane region" description="Helical" evidence="7">
    <location>
        <begin position="101"/>
        <end position="126"/>
    </location>
</feature>
<keyword evidence="5 7" id="KW-1133">Transmembrane helix</keyword>
<dbReference type="RefSeq" id="WP_027698907.1">
    <property type="nucleotide sequence ID" value="NZ_DF820488.1"/>
</dbReference>
<evidence type="ECO:0000256" key="6">
    <source>
        <dbReference type="ARBA" id="ARBA00023136"/>
    </source>
</evidence>
<feature type="transmembrane region" description="Helical" evidence="7">
    <location>
        <begin position="248"/>
        <end position="271"/>
    </location>
</feature>
<evidence type="ECO:0000256" key="5">
    <source>
        <dbReference type="ARBA" id="ARBA00022989"/>
    </source>
</evidence>
<reference evidence="9" key="1">
    <citation type="journal article" date="2014" name="Genome Announc.">
        <title>Draft genome sequence of Weissella oryzae SG25T, isolated from fermented rice grains.</title>
        <authorList>
            <person name="Tanizawa Y."/>
            <person name="Fujisawa T."/>
            <person name="Mochizuki T."/>
            <person name="Kaminuma E."/>
            <person name="Suzuki Y."/>
            <person name="Nakamura Y."/>
            <person name="Tohno M."/>
        </authorList>
    </citation>
    <scope>NUCLEOTIDE SEQUENCE [LARGE SCALE GENOMIC DNA]</scope>
    <source>
        <strain evidence="9">DSM 25784 / JCM 18191 / LMG 30913 / SG25</strain>
    </source>
</reference>
<evidence type="ECO:0000256" key="4">
    <source>
        <dbReference type="ARBA" id="ARBA00022692"/>
    </source>
</evidence>
<feature type="transmembrane region" description="Helical" evidence="7">
    <location>
        <begin position="70"/>
        <end position="89"/>
    </location>
</feature>
<feature type="transmembrane region" description="Helical" evidence="7">
    <location>
        <begin position="171"/>
        <end position="195"/>
    </location>
</feature>
<dbReference type="OrthoDB" id="9798064at2"/>
<gene>
    <name evidence="8" type="ORF">WOSG25_051160</name>
</gene>
<keyword evidence="6 7" id="KW-0472">Membrane</keyword>
<keyword evidence="2" id="KW-0813">Transport</keyword>
<dbReference type="PANTHER" id="PTHR36838">
    <property type="entry name" value="AUXIN EFFLUX CARRIER FAMILY PROTEIN"/>
    <property type="match status" value="1"/>
</dbReference>
<sequence length="338" mass="36780">MTVFWTSVQSVLMIVLMIAIGYFANNKGWFDEKFSGALSKLIMRVALPLSVFSSMISHFQPAMMAKLGAGVIYVIFSILIGYAIAFGVVRVLRVPKGRRGLMIAAINFANTVFIGMPLNQALFGAVSVPYVLVYYIVNTALLWTFGVWIIASDDPTVGEGNAKVKFDLAHLLPIPLWGFIIALPFVYSSTLLHLYNSLPFLSGYTAATATYTTNGVIPAMGGLVTPLSLIYIGIMLSNFGLRSMRIDFHTVVTIIGRFVVSPIIMLLIIAVGTNVFGIHLASLFQKTLVIQAATPSFAVLPILANEYHSDVKFATNIVAIASVFFVVVVPVIMLLQNL</sequence>
<organism evidence="8 9">
    <name type="scientific">Weissella oryzae (strain DSM 25784 / JCM 18191 / LMG 30913 / SG25)</name>
    <dbReference type="NCBI Taxonomy" id="1329250"/>
    <lineage>
        <taxon>Bacteria</taxon>
        <taxon>Bacillati</taxon>
        <taxon>Bacillota</taxon>
        <taxon>Bacilli</taxon>
        <taxon>Lactobacillales</taxon>
        <taxon>Lactobacillaceae</taxon>
        <taxon>Weissella</taxon>
    </lineage>
</organism>
<keyword evidence="3" id="KW-1003">Cell membrane</keyword>
<name>A0A069CTP6_WEIOS</name>
<keyword evidence="9" id="KW-1185">Reference proteome</keyword>
<evidence type="ECO:0000256" key="3">
    <source>
        <dbReference type="ARBA" id="ARBA00022475"/>
    </source>
</evidence>
<proteinExistence type="predicted"/>
<evidence type="ECO:0000313" key="9">
    <source>
        <dbReference type="Proteomes" id="UP000030643"/>
    </source>
</evidence>
<dbReference type="EMBL" id="DF820488">
    <property type="protein sequence ID" value="GAK30844.1"/>
    <property type="molecule type" value="Genomic_DNA"/>
</dbReference>
<accession>A0A069CTP6</accession>
<dbReference type="PANTHER" id="PTHR36838:SF1">
    <property type="entry name" value="SLR1864 PROTEIN"/>
    <property type="match status" value="1"/>
</dbReference>
<dbReference type="InterPro" id="IPR004776">
    <property type="entry name" value="Mem_transp_PIN-like"/>
</dbReference>
<dbReference type="AlphaFoldDB" id="A0A069CTP6"/>
<dbReference type="Proteomes" id="UP000030643">
    <property type="component" value="Unassembled WGS sequence"/>
</dbReference>
<protein>
    <submittedName>
        <fullName evidence="8">Putative citrate permease</fullName>
    </submittedName>
</protein>
<feature type="transmembrane region" description="Helical" evidence="7">
    <location>
        <begin position="316"/>
        <end position="335"/>
    </location>
</feature>
<evidence type="ECO:0000256" key="1">
    <source>
        <dbReference type="ARBA" id="ARBA00004141"/>
    </source>
</evidence>
<feature type="transmembrane region" description="Helical" evidence="7">
    <location>
        <begin position="215"/>
        <end position="236"/>
    </location>
</feature>
<feature type="transmembrane region" description="Helical" evidence="7">
    <location>
        <begin position="132"/>
        <end position="151"/>
    </location>
</feature>
<evidence type="ECO:0000256" key="7">
    <source>
        <dbReference type="SAM" id="Phobius"/>
    </source>
</evidence>
<dbReference type="GO" id="GO:0016020">
    <property type="term" value="C:membrane"/>
    <property type="evidence" value="ECO:0007669"/>
    <property type="project" value="UniProtKB-SubCell"/>
</dbReference>
<feature type="transmembrane region" description="Helical" evidence="7">
    <location>
        <begin position="6"/>
        <end position="24"/>
    </location>
</feature>
<evidence type="ECO:0000256" key="2">
    <source>
        <dbReference type="ARBA" id="ARBA00022448"/>
    </source>
</evidence>
<dbReference type="eggNOG" id="COG0679">
    <property type="taxonomic scope" value="Bacteria"/>
</dbReference>